<dbReference type="EMBL" id="ML735216">
    <property type="protein sequence ID" value="KAE8396126.1"/>
    <property type="molecule type" value="Genomic_DNA"/>
</dbReference>
<evidence type="ECO:0000256" key="2">
    <source>
        <dbReference type="ARBA" id="ARBA00022692"/>
    </source>
</evidence>
<accession>A0A5N6FL91</accession>
<gene>
    <name evidence="6" type="ORF">BDV23DRAFT_67662</name>
</gene>
<sequence>MSTIGLTLESAKVSKHVFLGMLWAFTGASGLFVVFRILIRLVSFRRLFLDDFFVLLAWAIMLTTAIIWQIEAQVLYDLYAVSSGMKPYTPDILPRFGTFIRFIAPLTILFYAGLWCIKFAFLTFFRRLGSKIKSHRVWWFVVLFVTIGVWISSVADIDYKCSVGELEYILSQCSSHAHVHYENRTFWANCAGDVVTDLMILSIPILILWNTRISLRKKLILFSVFSATILIMVIAVIRVVINNSLNSSVDISWLYFWSFIEMGTGIIIACIASFRQLFVTSQNQHLYGKAVYRTPYSPLLNRAQKAYGWTRSRSTGDSESQTSNTNILPLDSVHVRSDYDVVSFPAKAQSHHRNEF</sequence>
<protein>
    <submittedName>
        <fullName evidence="6">Uncharacterized protein</fullName>
    </submittedName>
</protein>
<dbReference type="GO" id="GO:0016020">
    <property type="term" value="C:membrane"/>
    <property type="evidence" value="ECO:0007669"/>
    <property type="project" value="UniProtKB-SubCell"/>
</dbReference>
<evidence type="ECO:0000256" key="1">
    <source>
        <dbReference type="ARBA" id="ARBA00004141"/>
    </source>
</evidence>
<dbReference type="Pfam" id="PF20684">
    <property type="entry name" value="Fung_rhodopsin"/>
    <property type="match status" value="1"/>
</dbReference>
<evidence type="ECO:0000256" key="5">
    <source>
        <dbReference type="ARBA" id="ARBA00038359"/>
    </source>
</evidence>
<dbReference type="AlphaFoldDB" id="A0A5N6FL91"/>
<keyword evidence="4" id="KW-0472">Membrane</keyword>
<dbReference type="PANTHER" id="PTHR33048:SF47">
    <property type="entry name" value="INTEGRAL MEMBRANE PROTEIN-RELATED"/>
    <property type="match status" value="1"/>
</dbReference>
<dbReference type="OMA" id="FWANCAG"/>
<keyword evidence="2" id="KW-0812">Transmembrane</keyword>
<name>A0A5N6FL91_PETAA</name>
<keyword evidence="3" id="KW-1133">Transmembrane helix</keyword>
<dbReference type="InterPro" id="IPR049326">
    <property type="entry name" value="Rhodopsin_dom_fungi"/>
</dbReference>
<comment type="similarity">
    <text evidence="5">Belongs to the SAT4 family.</text>
</comment>
<evidence type="ECO:0000313" key="6">
    <source>
        <dbReference type="EMBL" id="KAE8396126.1"/>
    </source>
</evidence>
<dbReference type="InterPro" id="IPR052337">
    <property type="entry name" value="SAT4-like"/>
</dbReference>
<dbReference type="Proteomes" id="UP000326877">
    <property type="component" value="Unassembled WGS sequence"/>
</dbReference>
<evidence type="ECO:0000256" key="3">
    <source>
        <dbReference type="ARBA" id="ARBA00022989"/>
    </source>
</evidence>
<proteinExistence type="inferred from homology"/>
<organism evidence="6">
    <name type="scientific">Petromyces alliaceus</name>
    <name type="common">Aspergillus alliaceus</name>
    <dbReference type="NCBI Taxonomy" id="209559"/>
    <lineage>
        <taxon>Eukaryota</taxon>
        <taxon>Fungi</taxon>
        <taxon>Dikarya</taxon>
        <taxon>Ascomycota</taxon>
        <taxon>Pezizomycotina</taxon>
        <taxon>Eurotiomycetes</taxon>
        <taxon>Eurotiomycetidae</taxon>
        <taxon>Eurotiales</taxon>
        <taxon>Aspergillaceae</taxon>
        <taxon>Aspergillus</taxon>
        <taxon>Aspergillus subgen. Circumdati</taxon>
    </lineage>
</organism>
<reference evidence="6" key="1">
    <citation type="submission" date="2019-04" db="EMBL/GenBank/DDBJ databases">
        <title>Friends and foes A comparative genomics studyof 23 Aspergillus species from section Flavi.</title>
        <authorList>
            <consortium name="DOE Joint Genome Institute"/>
            <person name="Kjaerbolling I."/>
            <person name="Vesth T."/>
            <person name="Frisvad J.C."/>
            <person name="Nybo J.L."/>
            <person name="Theobald S."/>
            <person name="Kildgaard S."/>
            <person name="Isbrandt T."/>
            <person name="Kuo A."/>
            <person name="Sato A."/>
            <person name="Lyhne E.K."/>
            <person name="Kogle M.E."/>
            <person name="Wiebenga A."/>
            <person name="Kun R.S."/>
            <person name="Lubbers R.J."/>
            <person name="Makela M.R."/>
            <person name="Barry K."/>
            <person name="Chovatia M."/>
            <person name="Clum A."/>
            <person name="Daum C."/>
            <person name="Haridas S."/>
            <person name="He G."/>
            <person name="LaButti K."/>
            <person name="Lipzen A."/>
            <person name="Mondo S."/>
            <person name="Riley R."/>
            <person name="Salamov A."/>
            <person name="Simmons B.A."/>
            <person name="Magnuson J.K."/>
            <person name="Henrissat B."/>
            <person name="Mortensen U.H."/>
            <person name="Larsen T.O."/>
            <person name="Devries R.P."/>
            <person name="Grigoriev I.V."/>
            <person name="Machida M."/>
            <person name="Baker S.E."/>
            <person name="Andersen M.R."/>
        </authorList>
    </citation>
    <scope>NUCLEOTIDE SEQUENCE [LARGE SCALE GENOMIC DNA]</scope>
    <source>
        <strain evidence="6">IBT 14317</strain>
    </source>
</reference>
<evidence type="ECO:0000256" key="4">
    <source>
        <dbReference type="ARBA" id="ARBA00023136"/>
    </source>
</evidence>
<comment type="subcellular location">
    <subcellularLocation>
        <location evidence="1">Membrane</location>
        <topology evidence="1">Multi-pass membrane protein</topology>
    </subcellularLocation>
</comment>
<dbReference type="OrthoDB" id="444631at2759"/>
<accession>A0A5N7CPK3</accession>
<dbReference type="PANTHER" id="PTHR33048">
    <property type="entry name" value="PTH11-LIKE INTEGRAL MEMBRANE PROTEIN (AFU_ORTHOLOGUE AFUA_5G11245)"/>
    <property type="match status" value="1"/>
</dbReference>